<comment type="caution">
    <text evidence="1">The sequence shown here is derived from an EMBL/GenBank/DDBJ whole genome shotgun (WGS) entry which is preliminary data.</text>
</comment>
<reference evidence="1 2" key="1">
    <citation type="submission" date="2019-05" db="EMBL/GenBank/DDBJ databases">
        <title>The metagenome of a microbial culture collection derived from dairy environment covers the genomic content of the human microbiome.</title>
        <authorList>
            <person name="Roder T."/>
            <person name="Wuthrich D."/>
            <person name="Sattari Z."/>
            <person name="Von Ah U."/>
            <person name="Bar C."/>
            <person name="Ronchi F."/>
            <person name="Macpherson A.J."/>
            <person name="Ganal-Vonarburg S.C."/>
            <person name="Bruggmann R."/>
            <person name="Vergeres G."/>
        </authorList>
    </citation>
    <scope>NUCLEOTIDE SEQUENCE [LARGE SCALE GENOMIC DNA]</scope>
    <source>
        <strain evidence="1 2">FAM 24227</strain>
    </source>
</reference>
<organism evidence="1 2">
    <name type="scientific">Ruoffia tabacinasalis</name>
    <dbReference type="NCBI Taxonomy" id="87458"/>
    <lineage>
        <taxon>Bacteria</taxon>
        <taxon>Bacillati</taxon>
        <taxon>Bacillota</taxon>
        <taxon>Bacilli</taxon>
        <taxon>Lactobacillales</taxon>
        <taxon>Aerococcaceae</taxon>
        <taxon>Ruoffia</taxon>
    </lineage>
</organism>
<name>A0A5R9EJV4_9LACT</name>
<evidence type="ECO:0000313" key="1">
    <source>
        <dbReference type="EMBL" id="TLQ49285.1"/>
    </source>
</evidence>
<dbReference type="Proteomes" id="UP000306420">
    <property type="component" value="Unassembled WGS sequence"/>
</dbReference>
<evidence type="ECO:0000313" key="2">
    <source>
        <dbReference type="Proteomes" id="UP000306420"/>
    </source>
</evidence>
<dbReference type="RefSeq" id="WP_138403567.1">
    <property type="nucleotide sequence ID" value="NZ_VBSP01000002.1"/>
</dbReference>
<sequence length="89" mass="10398">MAKNKTTVYLIRDTYTREVLEVTGDFQSAIEVVKENRSHYFRCIIEPKIIKVNNRDVIGYMADDIFVSIGELEEYLKHNDVENLEVVKS</sequence>
<gene>
    <name evidence="1" type="ORF">FEZ33_01230</name>
</gene>
<dbReference type="AlphaFoldDB" id="A0A5R9EJV4"/>
<proteinExistence type="predicted"/>
<accession>A0A5R9EJV4</accession>
<protein>
    <submittedName>
        <fullName evidence="1">Uncharacterized protein</fullName>
    </submittedName>
</protein>
<dbReference type="EMBL" id="VBSP01000002">
    <property type="protein sequence ID" value="TLQ49285.1"/>
    <property type="molecule type" value="Genomic_DNA"/>
</dbReference>